<comment type="caution">
    <text evidence="1">The sequence shown here is derived from an EMBL/GenBank/DDBJ whole genome shotgun (WGS) entry which is preliminary data.</text>
</comment>
<reference evidence="1 2" key="1">
    <citation type="submission" date="2018-06" db="EMBL/GenBank/DDBJ databases">
        <title>Genomic Encyclopedia of Type Strains, Phase III (KMG-III): the genomes of soil and plant-associated and newly described type strains.</title>
        <authorList>
            <person name="Whitman W."/>
        </authorList>
    </citation>
    <scope>NUCLEOTIDE SEQUENCE [LARGE SCALE GENOMIC DNA]</scope>
    <source>
        <strain evidence="1 2">CECT 9025</strain>
    </source>
</reference>
<gene>
    <name evidence="1" type="ORF">DFP88_10727</name>
</gene>
<dbReference type="AlphaFoldDB" id="A0A318SSY6"/>
<sequence length="69" mass="7868">MAILEGVEARTKAKEIKMTYLTTIRAAVSRRAAYNRTRRELRAMPRQTAWDLGLMPEDANRIARSAVYG</sequence>
<keyword evidence="2" id="KW-1185">Reference proteome</keyword>
<proteinExistence type="predicted"/>
<evidence type="ECO:0000313" key="2">
    <source>
        <dbReference type="Proteomes" id="UP000248311"/>
    </source>
</evidence>
<evidence type="ECO:0008006" key="3">
    <source>
        <dbReference type="Google" id="ProtNLM"/>
    </source>
</evidence>
<organism evidence="1 2">
    <name type="scientific">Pseudoroseicyclus aestuarii</name>
    <dbReference type="NCBI Taxonomy" id="1795041"/>
    <lineage>
        <taxon>Bacteria</taxon>
        <taxon>Pseudomonadati</taxon>
        <taxon>Pseudomonadota</taxon>
        <taxon>Alphaproteobacteria</taxon>
        <taxon>Rhodobacterales</taxon>
        <taxon>Paracoccaceae</taxon>
        <taxon>Pseudoroseicyclus</taxon>
    </lineage>
</organism>
<name>A0A318SSY6_9RHOB</name>
<protein>
    <recommendedName>
        <fullName evidence="3">DUF1127 domain-containing protein</fullName>
    </recommendedName>
</protein>
<dbReference type="Proteomes" id="UP000248311">
    <property type="component" value="Unassembled WGS sequence"/>
</dbReference>
<evidence type="ECO:0000313" key="1">
    <source>
        <dbReference type="EMBL" id="PYE81237.1"/>
    </source>
</evidence>
<accession>A0A318SSY6</accession>
<dbReference type="EMBL" id="QJTE01000007">
    <property type="protein sequence ID" value="PYE81237.1"/>
    <property type="molecule type" value="Genomic_DNA"/>
</dbReference>